<keyword evidence="2" id="KW-0732">Signal</keyword>
<dbReference type="AlphaFoldDB" id="A0A5N5WCX6"/>
<accession>A0A5N5WCX6</accession>
<reference evidence="3 4" key="1">
    <citation type="journal article" date="2019" name="Microb. Cell Fact.">
        <title>Exploring novel herbicidin analogues by transcriptional regulator overexpression and MS/MS molecular networking.</title>
        <authorList>
            <person name="Shi Y."/>
            <person name="Gu R."/>
            <person name="Li Y."/>
            <person name="Wang X."/>
            <person name="Ren W."/>
            <person name="Li X."/>
            <person name="Wang L."/>
            <person name="Xie Y."/>
            <person name="Hong B."/>
        </authorList>
    </citation>
    <scope>NUCLEOTIDE SEQUENCE [LARGE SCALE GENOMIC DNA]</scope>
    <source>
        <strain evidence="3 4">US-43</strain>
    </source>
</reference>
<dbReference type="Proteomes" id="UP000327000">
    <property type="component" value="Unassembled WGS sequence"/>
</dbReference>
<protein>
    <recommendedName>
        <fullName evidence="5">Lipoprotein</fullName>
    </recommendedName>
</protein>
<evidence type="ECO:0008006" key="5">
    <source>
        <dbReference type="Google" id="ProtNLM"/>
    </source>
</evidence>
<dbReference type="RefSeq" id="WP_152262720.1">
    <property type="nucleotide sequence ID" value="NZ_VOKX01000009.1"/>
</dbReference>
<name>A0A5N5WCX6_STRMB</name>
<feature type="region of interest" description="Disordered" evidence="1">
    <location>
        <begin position="42"/>
        <end position="78"/>
    </location>
</feature>
<feature type="signal peptide" evidence="2">
    <location>
        <begin position="1"/>
        <end position="22"/>
    </location>
</feature>
<dbReference type="EMBL" id="VOKX01000009">
    <property type="protein sequence ID" value="KAB7850181.1"/>
    <property type="molecule type" value="Genomic_DNA"/>
</dbReference>
<keyword evidence="4" id="KW-1185">Reference proteome</keyword>
<organism evidence="3 4">
    <name type="scientific">Streptomyces mobaraensis</name>
    <name type="common">Streptoverticillium mobaraense</name>
    <dbReference type="NCBI Taxonomy" id="35621"/>
    <lineage>
        <taxon>Bacteria</taxon>
        <taxon>Bacillati</taxon>
        <taxon>Actinomycetota</taxon>
        <taxon>Actinomycetes</taxon>
        <taxon>Kitasatosporales</taxon>
        <taxon>Streptomycetaceae</taxon>
        <taxon>Streptomyces</taxon>
    </lineage>
</organism>
<evidence type="ECO:0000256" key="2">
    <source>
        <dbReference type="SAM" id="SignalP"/>
    </source>
</evidence>
<evidence type="ECO:0000313" key="4">
    <source>
        <dbReference type="Proteomes" id="UP000327000"/>
    </source>
</evidence>
<gene>
    <name evidence="3" type="ORF">FRZ00_06170</name>
</gene>
<evidence type="ECO:0000313" key="3">
    <source>
        <dbReference type="EMBL" id="KAB7850181.1"/>
    </source>
</evidence>
<feature type="chain" id="PRO_5038337936" description="Lipoprotein" evidence="2">
    <location>
        <begin position="23"/>
        <end position="78"/>
    </location>
</feature>
<feature type="compositionally biased region" description="Basic residues" evidence="1">
    <location>
        <begin position="53"/>
        <end position="71"/>
    </location>
</feature>
<sequence>MIRPIATTAAALLLAATLTACNGDRDDDCPASGDTFAAMAALPAGRGGSHGSRSSKSKVRPSKAKRYRGHSNRACGDD</sequence>
<proteinExistence type="predicted"/>
<evidence type="ECO:0000256" key="1">
    <source>
        <dbReference type="SAM" id="MobiDB-lite"/>
    </source>
</evidence>
<dbReference type="PROSITE" id="PS51257">
    <property type="entry name" value="PROKAR_LIPOPROTEIN"/>
    <property type="match status" value="1"/>
</dbReference>
<comment type="caution">
    <text evidence="3">The sequence shown here is derived from an EMBL/GenBank/DDBJ whole genome shotgun (WGS) entry which is preliminary data.</text>
</comment>